<dbReference type="PROSITE" id="PS50064">
    <property type="entry name" value="ZF_PARP_2"/>
    <property type="match status" value="1"/>
</dbReference>
<dbReference type="Gene3D" id="3.30.1740.10">
    <property type="entry name" value="Zinc finger, PARP-type"/>
    <property type="match status" value="1"/>
</dbReference>
<dbReference type="HOGENOM" id="CLU_045993_0_0_1"/>
<dbReference type="SMART" id="SM01336">
    <property type="entry name" value="zf-PARP"/>
    <property type="match status" value="1"/>
</dbReference>
<evidence type="ECO:0000256" key="5">
    <source>
        <dbReference type="ARBA" id="ARBA00023242"/>
    </source>
</evidence>
<dbReference type="Pfam" id="PF00645">
    <property type="entry name" value="zf-PARP"/>
    <property type="match status" value="1"/>
</dbReference>
<dbReference type="GO" id="GO:0008270">
    <property type="term" value="F:zinc ion binding"/>
    <property type="evidence" value="ECO:0007669"/>
    <property type="project" value="UniProtKB-KW"/>
</dbReference>
<dbReference type="InterPro" id="IPR001510">
    <property type="entry name" value="Znf_PARP"/>
</dbReference>
<dbReference type="EMBL" id="KN846953">
    <property type="protein sequence ID" value="KIV80338.1"/>
    <property type="molecule type" value="Genomic_DNA"/>
</dbReference>
<sequence length="331" mass="36211">MSNAVYRFEMAKTGRAGCQNTQCKKDGVKIEKGEFRFGTQVMIKEHFTWMWKHWGCVTPGQIANIQSQIGPLDDLDLDADLPAILDGYEELSIEAQEKIKFALQNGHVADEDWKGEPELNRPGMKGINKRTPKAKKAADAEDETAGAAGDETPTKPKAKKSRSKKVKAEDDDDEDDLGSPPPKKKSASRKRKVAEEEEDEEAAEKPKKKSRAKKVKAEPQDADLGSDDPLNAPEIPTKKKTGRAKKVKEEALDDDEDGPTAPKPKAKKVKKVKAEPEADEDVNMDGISGDAGEQADLVPAPTAPDVKEEDHEDKPKAAPKRGSKAKAKKNA</sequence>
<keyword evidence="2" id="KW-0479">Metal-binding</keyword>
<evidence type="ECO:0000313" key="8">
    <source>
        <dbReference type="EMBL" id="KIV80338.1"/>
    </source>
</evidence>
<evidence type="ECO:0000256" key="6">
    <source>
        <dbReference type="SAM" id="MobiDB-lite"/>
    </source>
</evidence>
<feature type="region of interest" description="Disordered" evidence="6">
    <location>
        <begin position="112"/>
        <end position="331"/>
    </location>
</feature>
<feature type="compositionally biased region" description="Basic and acidic residues" evidence="6">
    <location>
        <begin position="305"/>
        <end position="316"/>
    </location>
</feature>
<dbReference type="Proteomes" id="UP000053599">
    <property type="component" value="Unassembled WGS sequence"/>
</dbReference>
<evidence type="ECO:0000256" key="2">
    <source>
        <dbReference type="ARBA" id="ARBA00022723"/>
    </source>
</evidence>
<dbReference type="AlphaFoldDB" id="A0A0D1Z032"/>
<dbReference type="SUPFAM" id="SSF57716">
    <property type="entry name" value="Glucocorticoid receptor-like (DNA-binding domain)"/>
    <property type="match status" value="1"/>
</dbReference>
<keyword evidence="3" id="KW-0863">Zinc-finger</keyword>
<proteinExistence type="predicted"/>
<dbReference type="GO" id="GO:0003677">
    <property type="term" value="F:DNA binding"/>
    <property type="evidence" value="ECO:0007669"/>
    <property type="project" value="InterPro"/>
</dbReference>
<evidence type="ECO:0000259" key="7">
    <source>
        <dbReference type="PROSITE" id="PS50064"/>
    </source>
</evidence>
<feature type="compositionally biased region" description="Basic residues" evidence="6">
    <location>
        <begin position="182"/>
        <end position="192"/>
    </location>
</feature>
<evidence type="ECO:0000256" key="4">
    <source>
        <dbReference type="ARBA" id="ARBA00022833"/>
    </source>
</evidence>
<accession>A0A0D1Z032</accession>
<evidence type="ECO:0000313" key="9">
    <source>
        <dbReference type="Proteomes" id="UP000053599"/>
    </source>
</evidence>
<evidence type="ECO:0000256" key="3">
    <source>
        <dbReference type="ARBA" id="ARBA00022771"/>
    </source>
</evidence>
<feature type="domain" description="PARP-type" evidence="7">
    <location>
        <begin position="6"/>
        <end position="107"/>
    </location>
</feature>
<dbReference type="GO" id="GO:0005634">
    <property type="term" value="C:nucleus"/>
    <property type="evidence" value="ECO:0007669"/>
    <property type="project" value="UniProtKB-SubCell"/>
</dbReference>
<dbReference type="STRING" id="1016849.A0A0D1Z032"/>
<keyword evidence="4" id="KW-0862">Zinc</keyword>
<protein>
    <recommendedName>
        <fullName evidence="7">PARP-type domain-containing protein</fullName>
    </recommendedName>
</protein>
<feature type="compositionally biased region" description="Basic residues" evidence="6">
    <location>
        <begin position="317"/>
        <end position="331"/>
    </location>
</feature>
<evidence type="ECO:0000256" key="1">
    <source>
        <dbReference type="ARBA" id="ARBA00004123"/>
    </source>
</evidence>
<gene>
    <name evidence="8" type="ORF">PV11_07844</name>
</gene>
<name>A0A0D1Z032_9EURO</name>
<dbReference type="InterPro" id="IPR036957">
    <property type="entry name" value="Znf_PARP_sf"/>
</dbReference>
<organism evidence="8 9">
    <name type="scientific">Exophiala sideris</name>
    <dbReference type="NCBI Taxonomy" id="1016849"/>
    <lineage>
        <taxon>Eukaryota</taxon>
        <taxon>Fungi</taxon>
        <taxon>Dikarya</taxon>
        <taxon>Ascomycota</taxon>
        <taxon>Pezizomycotina</taxon>
        <taxon>Eurotiomycetes</taxon>
        <taxon>Chaetothyriomycetidae</taxon>
        <taxon>Chaetothyriales</taxon>
        <taxon>Herpotrichiellaceae</taxon>
        <taxon>Exophiala</taxon>
    </lineage>
</organism>
<feature type="compositionally biased region" description="Basic residues" evidence="6">
    <location>
        <begin position="156"/>
        <end position="165"/>
    </location>
</feature>
<dbReference type="OrthoDB" id="429950at2759"/>
<reference evidence="8 9" key="1">
    <citation type="submission" date="2015-01" db="EMBL/GenBank/DDBJ databases">
        <title>The Genome Sequence of Exophiala sideris CBS121828.</title>
        <authorList>
            <consortium name="The Broad Institute Genomics Platform"/>
            <person name="Cuomo C."/>
            <person name="de Hoog S."/>
            <person name="Gorbushina A."/>
            <person name="Stielow B."/>
            <person name="Teixiera M."/>
            <person name="Abouelleil A."/>
            <person name="Chapman S.B."/>
            <person name="Priest M."/>
            <person name="Young S.K."/>
            <person name="Wortman J."/>
            <person name="Nusbaum C."/>
            <person name="Birren B."/>
        </authorList>
    </citation>
    <scope>NUCLEOTIDE SEQUENCE [LARGE SCALE GENOMIC DNA]</scope>
    <source>
        <strain evidence="8 9">CBS 121828</strain>
    </source>
</reference>
<comment type="subcellular location">
    <subcellularLocation>
        <location evidence="1">Nucleus</location>
    </subcellularLocation>
</comment>
<keyword evidence="5" id="KW-0539">Nucleus</keyword>